<dbReference type="PANTHER" id="PTHR36842">
    <property type="entry name" value="PROTEIN TOLB HOMOLOG"/>
    <property type="match status" value="1"/>
</dbReference>
<comment type="caution">
    <text evidence="2">The sequence shown here is derived from an EMBL/GenBank/DDBJ whole genome shotgun (WGS) entry which is preliminary data.</text>
</comment>
<evidence type="ECO:0000256" key="1">
    <source>
        <dbReference type="ARBA" id="ARBA00009820"/>
    </source>
</evidence>
<proteinExistence type="inferred from homology"/>
<reference evidence="2 3" key="1">
    <citation type="submission" date="2020-02" db="EMBL/GenBank/DDBJ databases">
        <authorList>
            <person name="Criscuolo A."/>
        </authorList>
    </citation>
    <scope>NUCLEOTIDE SEQUENCE [LARGE SCALE GENOMIC DNA]</scope>
    <source>
        <strain evidence="2">CECT7796</strain>
    </source>
</reference>
<sequence length="334" mass="37501">MNLRENDYLINNTNRMMSIYPELNWVTLEKGNINSFFNDYRPAIGPDGKAVVFERISYSPELRTLVTKLFIVHDLNKPSPQLFLADCDFPQQTRPAWTGNAIVLNLEQEGRLAVWTVDVSGNNLKQIENTEHCNYPQWAIDPSFEGFVVMNNKKSLHQPQPHSTLFDVDGNRIIANMNGKDTNGNMVFGGMPAVFPDNPRSIAFAGQSSADGSYNQEENYIFLNIENGEEFLSVPMESSASLEHFDKHFQGRAPAISPDGNYIAFESNRDGGYALYLFNLNKPENGAVQLTDSTVKLNAQHPKFFPDGSRLIFSAVPPGHVHNCIAWMDISGYL</sequence>
<keyword evidence="3" id="KW-1185">Reference proteome</keyword>
<name>A0ABN7EKI6_9FLAO</name>
<protein>
    <submittedName>
        <fullName evidence="2">Tol-Pal system protein TolB</fullName>
    </submittedName>
</protein>
<dbReference type="Gene3D" id="2.120.10.30">
    <property type="entry name" value="TolB, C-terminal domain"/>
    <property type="match status" value="1"/>
</dbReference>
<dbReference type="EMBL" id="CADCST010000087">
    <property type="protein sequence ID" value="CAA9199321.1"/>
    <property type="molecule type" value="Genomic_DNA"/>
</dbReference>
<evidence type="ECO:0000313" key="2">
    <source>
        <dbReference type="EMBL" id="CAA9199321.1"/>
    </source>
</evidence>
<dbReference type="Proteomes" id="UP000474567">
    <property type="component" value="Unassembled WGS sequence"/>
</dbReference>
<accession>A0ABN7EKI6</accession>
<dbReference type="InterPro" id="IPR011042">
    <property type="entry name" value="6-blade_b-propeller_TolB-like"/>
</dbReference>
<organism evidence="2 3">
    <name type="scientific">Flavobacterium collinsii</name>
    <dbReference type="NCBI Taxonomy" id="1114861"/>
    <lineage>
        <taxon>Bacteria</taxon>
        <taxon>Pseudomonadati</taxon>
        <taxon>Bacteroidota</taxon>
        <taxon>Flavobacteriia</taxon>
        <taxon>Flavobacteriales</taxon>
        <taxon>Flavobacteriaceae</taxon>
        <taxon>Flavobacterium</taxon>
    </lineage>
</organism>
<dbReference type="InterPro" id="IPR011659">
    <property type="entry name" value="WD40"/>
</dbReference>
<comment type="similarity">
    <text evidence="1">Belongs to the TolB family.</text>
</comment>
<dbReference type="SUPFAM" id="SSF82171">
    <property type="entry name" value="DPP6 N-terminal domain-like"/>
    <property type="match status" value="1"/>
</dbReference>
<evidence type="ECO:0000313" key="3">
    <source>
        <dbReference type="Proteomes" id="UP000474567"/>
    </source>
</evidence>
<dbReference type="Pfam" id="PF07676">
    <property type="entry name" value="PD40"/>
    <property type="match status" value="2"/>
</dbReference>
<dbReference type="RefSeq" id="WP_173966611.1">
    <property type="nucleotide sequence ID" value="NZ_CADCST010000087.1"/>
</dbReference>
<dbReference type="PANTHER" id="PTHR36842:SF1">
    <property type="entry name" value="PROTEIN TOLB"/>
    <property type="match status" value="1"/>
</dbReference>
<gene>
    <name evidence="2" type="primary">tolB_2</name>
    <name evidence="2" type="ORF">FLACOL7796_02666</name>
</gene>